<sequence length="125" mass="13242">MLRSGFILGVSAPAAILTLMVHPMVRDVADRWTAPVAAMDVQAPYTLPMTAPLPGMRPVSLSISPTRVAGVPRGEGRQGPAVQGATSEERPTLKPRRTMREGCEAALSALVGPEARRMLPGRCIS</sequence>
<protein>
    <submittedName>
        <fullName evidence="2">Uncharacterized protein</fullName>
    </submittedName>
</protein>
<dbReference type="OrthoDB" id="7995183at2"/>
<dbReference type="RefSeq" id="WP_109952642.1">
    <property type="nucleotide sequence ID" value="NZ_CP029551.1"/>
</dbReference>
<dbReference type="EMBL" id="CP029551">
    <property type="protein sequence ID" value="AWN37574.1"/>
    <property type="molecule type" value="Genomic_DNA"/>
</dbReference>
<feature type="compositionally biased region" description="Basic and acidic residues" evidence="1">
    <location>
        <begin position="87"/>
        <end position="99"/>
    </location>
</feature>
<accession>A0A2U8VUW3</accession>
<dbReference type="AlphaFoldDB" id="A0A2U8VUW3"/>
<proteinExistence type="predicted"/>
<organism evidence="2 3">
    <name type="scientific">Methylobacterium radiodurans</name>
    <dbReference type="NCBI Taxonomy" id="2202828"/>
    <lineage>
        <taxon>Bacteria</taxon>
        <taxon>Pseudomonadati</taxon>
        <taxon>Pseudomonadota</taxon>
        <taxon>Alphaproteobacteria</taxon>
        <taxon>Hyphomicrobiales</taxon>
        <taxon>Methylobacteriaceae</taxon>
        <taxon>Methylobacterium</taxon>
    </lineage>
</organism>
<evidence type="ECO:0000256" key="1">
    <source>
        <dbReference type="SAM" id="MobiDB-lite"/>
    </source>
</evidence>
<evidence type="ECO:0000313" key="2">
    <source>
        <dbReference type="EMBL" id="AWN37574.1"/>
    </source>
</evidence>
<keyword evidence="3" id="KW-1185">Reference proteome</keyword>
<gene>
    <name evidence="2" type="ORF">DK427_19115</name>
</gene>
<dbReference type="KEGG" id="meti:DK427_19115"/>
<feature type="region of interest" description="Disordered" evidence="1">
    <location>
        <begin position="66"/>
        <end position="99"/>
    </location>
</feature>
<evidence type="ECO:0000313" key="3">
    <source>
        <dbReference type="Proteomes" id="UP000246058"/>
    </source>
</evidence>
<reference evidence="2 3" key="1">
    <citation type="submission" date="2018-05" db="EMBL/GenBank/DDBJ databases">
        <title>Complete Genome Sequence of Methylobacterium sp. 17Sr1-43.</title>
        <authorList>
            <person name="Srinivasan S."/>
        </authorList>
    </citation>
    <scope>NUCLEOTIDE SEQUENCE [LARGE SCALE GENOMIC DNA]</scope>
    <source>
        <strain evidence="2 3">17Sr1-43</strain>
    </source>
</reference>
<name>A0A2U8VUW3_9HYPH</name>
<dbReference type="Proteomes" id="UP000246058">
    <property type="component" value="Chromosome"/>
</dbReference>